<comment type="caution">
    <text evidence="5">The sequence shown here is derived from an EMBL/GenBank/DDBJ whole genome shotgun (WGS) entry which is preliminary data.</text>
</comment>
<dbReference type="Gene3D" id="1.20.1250.20">
    <property type="entry name" value="MFS general substrate transporter like domains"/>
    <property type="match status" value="1"/>
</dbReference>
<evidence type="ECO:0000313" key="5">
    <source>
        <dbReference type="EMBL" id="VEL19415.1"/>
    </source>
</evidence>
<organism evidence="5 6">
    <name type="scientific">Protopolystoma xenopodis</name>
    <dbReference type="NCBI Taxonomy" id="117903"/>
    <lineage>
        <taxon>Eukaryota</taxon>
        <taxon>Metazoa</taxon>
        <taxon>Spiralia</taxon>
        <taxon>Lophotrochozoa</taxon>
        <taxon>Platyhelminthes</taxon>
        <taxon>Monogenea</taxon>
        <taxon>Polyopisthocotylea</taxon>
        <taxon>Polystomatidea</taxon>
        <taxon>Polystomatidae</taxon>
        <taxon>Protopolystoma</taxon>
    </lineage>
</organism>
<feature type="transmembrane region" description="Helical" evidence="4">
    <location>
        <begin position="206"/>
        <end position="228"/>
    </location>
</feature>
<dbReference type="SUPFAM" id="SSF103473">
    <property type="entry name" value="MFS general substrate transporter"/>
    <property type="match status" value="1"/>
</dbReference>
<keyword evidence="2 4" id="KW-1133">Transmembrane helix</keyword>
<dbReference type="AlphaFoldDB" id="A0A3S5BUU8"/>
<feature type="transmembrane region" description="Helical" evidence="4">
    <location>
        <begin position="114"/>
        <end position="133"/>
    </location>
</feature>
<proteinExistence type="predicted"/>
<evidence type="ECO:0000256" key="3">
    <source>
        <dbReference type="ARBA" id="ARBA00023136"/>
    </source>
</evidence>
<keyword evidence="1 4" id="KW-0812">Transmembrane</keyword>
<dbReference type="PANTHER" id="PTHR23121">
    <property type="entry name" value="SODIUM-DEPENDENT GLUCOSE TRANSPORTER 1"/>
    <property type="match status" value="1"/>
</dbReference>
<feature type="transmembrane region" description="Helical" evidence="4">
    <location>
        <begin position="43"/>
        <end position="60"/>
    </location>
</feature>
<accession>A0A3S5BUU8</accession>
<dbReference type="Proteomes" id="UP000784294">
    <property type="component" value="Unassembled WGS sequence"/>
</dbReference>
<feature type="transmembrane region" description="Helical" evidence="4">
    <location>
        <begin position="179"/>
        <end position="200"/>
    </location>
</feature>
<name>A0A3S5BUU8_9PLAT</name>
<dbReference type="InterPro" id="IPR036259">
    <property type="entry name" value="MFS_trans_sf"/>
</dbReference>
<evidence type="ECO:0000313" key="6">
    <source>
        <dbReference type="Proteomes" id="UP000784294"/>
    </source>
</evidence>
<evidence type="ECO:0000256" key="2">
    <source>
        <dbReference type="ARBA" id="ARBA00022989"/>
    </source>
</evidence>
<dbReference type="OrthoDB" id="546893at2759"/>
<protein>
    <recommendedName>
        <fullName evidence="7">Major facilitator superfamily (MFS) profile domain-containing protein</fullName>
    </recommendedName>
</protein>
<keyword evidence="3 4" id="KW-0472">Membrane</keyword>
<keyword evidence="6" id="KW-1185">Reference proteome</keyword>
<feature type="transmembrane region" description="Helical" evidence="4">
    <location>
        <begin position="86"/>
        <end position="107"/>
    </location>
</feature>
<sequence length="268" mass="29508">MKKNRQQMPNTATNLADVRANPFRRLFRAAQRWISTLMRENRATLYIIPSIFITYLALVGNERVFGKFMFDYVKCGPLSFSTHEGYALNAAYWVSFCLARLIVFVITLRVSCKLVMAGLLLGTTATSLGMCLIPKDSERASRIAFFVLSTGFGLFKSPLFPTGLGVINTAVPVTGIITAFVNLGSALGAALLQFLAGALIENHGQVVFPFMVFGTACLLMFCGLSIIWMTRWIINKKSNAASSSLSLQLDACLMNESETSKEVIKSRL</sequence>
<dbReference type="EMBL" id="CAAALY010041472">
    <property type="protein sequence ID" value="VEL19415.1"/>
    <property type="molecule type" value="Genomic_DNA"/>
</dbReference>
<dbReference type="PANTHER" id="PTHR23121:SF9">
    <property type="entry name" value="SODIUM-DEPENDENT GLUCOSE TRANSPORTER 1"/>
    <property type="match status" value="1"/>
</dbReference>
<evidence type="ECO:0000256" key="1">
    <source>
        <dbReference type="ARBA" id="ARBA00022692"/>
    </source>
</evidence>
<reference evidence="5" key="1">
    <citation type="submission" date="2018-11" db="EMBL/GenBank/DDBJ databases">
        <authorList>
            <consortium name="Pathogen Informatics"/>
        </authorList>
    </citation>
    <scope>NUCLEOTIDE SEQUENCE</scope>
</reference>
<gene>
    <name evidence="5" type="ORF">PXEA_LOCUS12855</name>
</gene>
<evidence type="ECO:0000256" key="4">
    <source>
        <dbReference type="SAM" id="Phobius"/>
    </source>
</evidence>
<feature type="transmembrane region" description="Helical" evidence="4">
    <location>
        <begin position="145"/>
        <end position="167"/>
    </location>
</feature>
<evidence type="ECO:0008006" key="7">
    <source>
        <dbReference type="Google" id="ProtNLM"/>
    </source>
</evidence>